<evidence type="ECO:0000256" key="1">
    <source>
        <dbReference type="ARBA" id="ARBA00004613"/>
    </source>
</evidence>
<dbReference type="InterPro" id="IPR051597">
    <property type="entry name" value="Bifunctional_prot_inhibitor"/>
</dbReference>
<evidence type="ECO:0000256" key="3">
    <source>
        <dbReference type="ARBA" id="ARBA00022690"/>
    </source>
</evidence>
<keyword evidence="5" id="KW-1015">Disulfide bond</keyword>
<protein>
    <recommendedName>
        <fullName evidence="7">Kazal-like domain-containing protein</fullName>
    </recommendedName>
</protein>
<evidence type="ECO:0000256" key="2">
    <source>
        <dbReference type="ARBA" id="ARBA00022525"/>
    </source>
</evidence>
<comment type="caution">
    <text evidence="8">The sequence shown here is derived from an EMBL/GenBank/DDBJ whole genome shotgun (WGS) entry which is preliminary data.</text>
</comment>
<evidence type="ECO:0000256" key="6">
    <source>
        <dbReference type="SAM" id="SignalP"/>
    </source>
</evidence>
<dbReference type="Gene3D" id="3.30.60.30">
    <property type="match status" value="1"/>
</dbReference>
<comment type="subcellular location">
    <subcellularLocation>
        <location evidence="1">Secreted</location>
    </subcellularLocation>
</comment>
<dbReference type="Proteomes" id="UP000288216">
    <property type="component" value="Unassembled WGS sequence"/>
</dbReference>
<reference evidence="8 9" key="1">
    <citation type="journal article" date="2018" name="Nat. Ecol. Evol.">
        <title>Shark genomes provide insights into elasmobranch evolution and the origin of vertebrates.</title>
        <authorList>
            <person name="Hara Y"/>
            <person name="Yamaguchi K"/>
            <person name="Onimaru K"/>
            <person name="Kadota M"/>
            <person name="Koyanagi M"/>
            <person name="Keeley SD"/>
            <person name="Tatsumi K"/>
            <person name="Tanaka K"/>
            <person name="Motone F"/>
            <person name="Kageyama Y"/>
            <person name="Nozu R"/>
            <person name="Adachi N"/>
            <person name="Nishimura O"/>
            <person name="Nakagawa R"/>
            <person name="Tanegashima C"/>
            <person name="Kiyatake I"/>
            <person name="Matsumoto R"/>
            <person name="Murakumo K"/>
            <person name="Nishida K"/>
            <person name="Terakita A"/>
            <person name="Kuratani S"/>
            <person name="Sato K"/>
            <person name="Hyodo S Kuraku.S."/>
        </authorList>
    </citation>
    <scope>NUCLEOTIDE SEQUENCE [LARGE SCALE GENOMIC DNA]</scope>
</reference>
<keyword evidence="3" id="KW-0646">Protease inhibitor</keyword>
<dbReference type="STRING" id="75743.A0A401NWX4"/>
<evidence type="ECO:0000259" key="7">
    <source>
        <dbReference type="PROSITE" id="PS51465"/>
    </source>
</evidence>
<keyword evidence="6" id="KW-0732">Signal</keyword>
<feature type="signal peptide" evidence="6">
    <location>
        <begin position="1"/>
        <end position="23"/>
    </location>
</feature>
<dbReference type="PANTHER" id="PTHR47729:SF1">
    <property type="entry name" value="OVOMUCOID-LIKE-RELATED"/>
    <property type="match status" value="1"/>
</dbReference>
<dbReference type="OMA" id="EPQCNLY"/>
<dbReference type="SMART" id="SM00280">
    <property type="entry name" value="KAZAL"/>
    <property type="match status" value="1"/>
</dbReference>
<dbReference type="PRINTS" id="PR00290">
    <property type="entry name" value="KAZALINHBTR"/>
</dbReference>
<dbReference type="InterPro" id="IPR002350">
    <property type="entry name" value="Kazal_dom"/>
</dbReference>
<dbReference type="Pfam" id="PF00050">
    <property type="entry name" value="Kazal_1"/>
    <property type="match status" value="1"/>
</dbReference>
<feature type="chain" id="PRO_5019160465" description="Kazal-like domain-containing protein" evidence="6">
    <location>
        <begin position="24"/>
        <end position="83"/>
    </location>
</feature>
<evidence type="ECO:0000256" key="4">
    <source>
        <dbReference type="ARBA" id="ARBA00022900"/>
    </source>
</evidence>
<keyword evidence="9" id="KW-1185">Reference proteome</keyword>
<dbReference type="GO" id="GO:0004867">
    <property type="term" value="F:serine-type endopeptidase inhibitor activity"/>
    <property type="evidence" value="ECO:0007669"/>
    <property type="project" value="UniProtKB-KW"/>
</dbReference>
<dbReference type="SUPFAM" id="SSF100895">
    <property type="entry name" value="Kazal-type serine protease inhibitors"/>
    <property type="match status" value="1"/>
</dbReference>
<feature type="domain" description="Kazal-like" evidence="7">
    <location>
        <begin position="29"/>
        <end position="83"/>
    </location>
</feature>
<keyword evidence="4" id="KW-0722">Serine protease inhibitor</keyword>
<dbReference type="FunFam" id="3.30.60.30:FF:000031">
    <property type="entry name" value="Serine protease inhibitor Kazal-type 2"/>
    <property type="match status" value="1"/>
</dbReference>
<dbReference type="PROSITE" id="PS51465">
    <property type="entry name" value="KAZAL_2"/>
    <property type="match status" value="1"/>
</dbReference>
<sequence>MKRIKSLLIAALVAFIFADMSKTININEETEQPACDKYILPACARNYVPVCGTDGNTYSNECLMCVEIKQRKVNIRITKQAEC</sequence>
<dbReference type="InterPro" id="IPR036058">
    <property type="entry name" value="Kazal_dom_sf"/>
</dbReference>
<dbReference type="GO" id="GO:0005576">
    <property type="term" value="C:extracellular region"/>
    <property type="evidence" value="ECO:0007669"/>
    <property type="project" value="UniProtKB-SubCell"/>
</dbReference>
<dbReference type="AlphaFoldDB" id="A0A401NWX4"/>
<evidence type="ECO:0000313" key="8">
    <source>
        <dbReference type="EMBL" id="GCB65373.1"/>
    </source>
</evidence>
<gene>
    <name evidence="8" type="ORF">scyTo_0000415</name>
</gene>
<dbReference type="EMBL" id="BFAA01000077">
    <property type="protein sequence ID" value="GCB65373.1"/>
    <property type="molecule type" value="Genomic_DNA"/>
</dbReference>
<proteinExistence type="predicted"/>
<name>A0A401NWX4_SCYTO</name>
<accession>A0A401NWX4</accession>
<evidence type="ECO:0000256" key="5">
    <source>
        <dbReference type="ARBA" id="ARBA00023157"/>
    </source>
</evidence>
<dbReference type="PANTHER" id="PTHR47729">
    <property type="entry name" value="SERINE PEPTIDASE INHIBITOR, KAZAL TYPE 2, TANDEM DUPLICATE 1-RELATED"/>
    <property type="match status" value="1"/>
</dbReference>
<dbReference type="OrthoDB" id="126772at2759"/>
<keyword evidence="2" id="KW-0964">Secreted</keyword>
<dbReference type="InterPro" id="IPR001239">
    <property type="entry name" value="Prot_inh_Kazal-m"/>
</dbReference>
<organism evidence="8 9">
    <name type="scientific">Scyliorhinus torazame</name>
    <name type="common">Cloudy catshark</name>
    <name type="synonym">Catulus torazame</name>
    <dbReference type="NCBI Taxonomy" id="75743"/>
    <lineage>
        <taxon>Eukaryota</taxon>
        <taxon>Metazoa</taxon>
        <taxon>Chordata</taxon>
        <taxon>Craniata</taxon>
        <taxon>Vertebrata</taxon>
        <taxon>Chondrichthyes</taxon>
        <taxon>Elasmobranchii</taxon>
        <taxon>Galeomorphii</taxon>
        <taxon>Galeoidea</taxon>
        <taxon>Carcharhiniformes</taxon>
        <taxon>Scyliorhinidae</taxon>
        <taxon>Scyliorhinus</taxon>
    </lineage>
</organism>
<evidence type="ECO:0000313" key="9">
    <source>
        <dbReference type="Proteomes" id="UP000288216"/>
    </source>
</evidence>
<dbReference type="PROSITE" id="PS00282">
    <property type="entry name" value="KAZAL_1"/>
    <property type="match status" value="1"/>
</dbReference>